<dbReference type="RefSeq" id="WP_362054758.1">
    <property type="nucleotide sequence ID" value="NZ_JBEXWN010000066.1"/>
</dbReference>
<organism evidence="1 2">
    <name type="scientific">Streptomyces tibetensis</name>
    <dbReference type="NCBI Taxonomy" id="2382123"/>
    <lineage>
        <taxon>Bacteria</taxon>
        <taxon>Bacillati</taxon>
        <taxon>Actinomycetota</taxon>
        <taxon>Actinomycetes</taxon>
        <taxon>Kitasatosporales</taxon>
        <taxon>Streptomycetaceae</taxon>
        <taxon>Streptomyces</taxon>
    </lineage>
</organism>
<gene>
    <name evidence="1" type="ORF">ACFYQT_29150</name>
</gene>
<name>A0ABW6N3X5_9ACTN</name>
<proteinExistence type="predicted"/>
<keyword evidence="2" id="KW-1185">Reference proteome</keyword>
<accession>A0ABW6N3X5</accession>
<sequence length="95" mass="9772">MSDIAPESEVTTAEIIPATEVRIEEMATLSLRYVDGVPQLVASGGTVTPAGLTVVDATGITVATYTAGPAEGPPPQARTIAMEDGLRFATREGGR</sequence>
<evidence type="ECO:0000313" key="1">
    <source>
        <dbReference type="EMBL" id="MFF0007488.1"/>
    </source>
</evidence>
<evidence type="ECO:0000313" key="2">
    <source>
        <dbReference type="Proteomes" id="UP001601422"/>
    </source>
</evidence>
<dbReference type="EMBL" id="JBIAJP010000010">
    <property type="protein sequence ID" value="MFF0007488.1"/>
    <property type="molecule type" value="Genomic_DNA"/>
</dbReference>
<protein>
    <submittedName>
        <fullName evidence="1">Uncharacterized protein</fullName>
    </submittedName>
</protein>
<comment type="caution">
    <text evidence="1">The sequence shown here is derived from an EMBL/GenBank/DDBJ whole genome shotgun (WGS) entry which is preliminary data.</text>
</comment>
<reference evidence="1 2" key="1">
    <citation type="submission" date="2024-10" db="EMBL/GenBank/DDBJ databases">
        <title>The Natural Products Discovery Center: Release of the First 8490 Sequenced Strains for Exploring Actinobacteria Biosynthetic Diversity.</title>
        <authorList>
            <person name="Kalkreuter E."/>
            <person name="Kautsar S.A."/>
            <person name="Yang D."/>
            <person name="Bader C.D."/>
            <person name="Teijaro C.N."/>
            <person name="Fluegel L."/>
            <person name="Davis C.M."/>
            <person name="Simpson J.R."/>
            <person name="Lauterbach L."/>
            <person name="Steele A.D."/>
            <person name="Gui C."/>
            <person name="Meng S."/>
            <person name="Li G."/>
            <person name="Viehrig K."/>
            <person name="Ye F."/>
            <person name="Su P."/>
            <person name="Kiefer A.F."/>
            <person name="Nichols A."/>
            <person name="Cepeda A.J."/>
            <person name="Yan W."/>
            <person name="Fan B."/>
            <person name="Jiang Y."/>
            <person name="Adhikari A."/>
            <person name="Zheng C.-J."/>
            <person name="Schuster L."/>
            <person name="Cowan T.M."/>
            <person name="Smanski M.J."/>
            <person name="Chevrette M.G."/>
            <person name="De Carvalho L.P.S."/>
            <person name="Shen B."/>
        </authorList>
    </citation>
    <scope>NUCLEOTIDE SEQUENCE [LARGE SCALE GENOMIC DNA]</scope>
    <source>
        <strain evidence="1 2">NPDC005497</strain>
    </source>
</reference>
<dbReference type="Proteomes" id="UP001601422">
    <property type="component" value="Unassembled WGS sequence"/>
</dbReference>